<evidence type="ECO:0000313" key="9">
    <source>
        <dbReference type="Proteomes" id="UP001597233"/>
    </source>
</evidence>
<evidence type="ECO:0000256" key="3">
    <source>
        <dbReference type="ARBA" id="ARBA00022723"/>
    </source>
</evidence>
<evidence type="ECO:0000256" key="1">
    <source>
        <dbReference type="ARBA" id="ARBA00022490"/>
    </source>
</evidence>
<keyword evidence="2 6" id="KW-0808">Transferase</keyword>
<dbReference type="SUPFAM" id="SSF54593">
    <property type="entry name" value="Glyoxalase/Bleomycin resistance protein/Dihydroxybiphenyl dioxygenase"/>
    <property type="match status" value="1"/>
</dbReference>
<dbReference type="PANTHER" id="PTHR36113:SF6">
    <property type="entry name" value="FOSFOMYCIN RESISTANCE PROTEIN FOSX"/>
    <property type="match status" value="1"/>
</dbReference>
<comment type="function">
    <text evidence="6">Metallothiol transferase which confers resistance to fosfomycin by catalyzing the addition of a thiol cofactor to fosfomycin. L-cysteine is probably the physiological thiol donor.</text>
</comment>
<keyword evidence="9" id="KW-1185">Reference proteome</keyword>
<dbReference type="PANTHER" id="PTHR36113">
    <property type="entry name" value="LYASE, PUTATIVE-RELATED-RELATED"/>
    <property type="match status" value="1"/>
</dbReference>
<dbReference type="InterPro" id="IPR051332">
    <property type="entry name" value="Fosfomycin_Res_Enzymes"/>
</dbReference>
<keyword evidence="3 6" id="KW-0479">Metal-binding</keyword>
<comment type="similarity">
    <text evidence="6">Belongs to the fosfomycin resistance protein family. FosB subfamily.</text>
</comment>
<evidence type="ECO:0000256" key="5">
    <source>
        <dbReference type="ARBA" id="ARBA00023251"/>
    </source>
</evidence>
<dbReference type="Gene3D" id="3.10.180.10">
    <property type="entry name" value="2,3-Dihydroxybiphenyl 1,2-Dioxygenase, domain 1"/>
    <property type="match status" value="1"/>
</dbReference>
<dbReference type="PROSITE" id="PS51819">
    <property type="entry name" value="VOC"/>
    <property type="match status" value="1"/>
</dbReference>
<dbReference type="EC" id="2.5.1.-" evidence="6"/>
<dbReference type="NCBIfam" id="NF003152">
    <property type="entry name" value="PRK04101.1"/>
    <property type="match status" value="1"/>
</dbReference>
<dbReference type="Proteomes" id="UP001597233">
    <property type="component" value="Unassembled WGS sequence"/>
</dbReference>
<organism evidence="8 9">
    <name type="scientific">Paenibacillus wenxiniae</name>
    <dbReference type="NCBI Taxonomy" id="1636843"/>
    <lineage>
        <taxon>Bacteria</taxon>
        <taxon>Bacillati</taxon>
        <taxon>Bacillota</taxon>
        <taxon>Bacilli</taxon>
        <taxon>Bacillales</taxon>
        <taxon>Paenibacillaceae</taxon>
        <taxon>Paenibacillus</taxon>
    </lineage>
</organism>
<keyword evidence="5 6" id="KW-0046">Antibiotic resistance</keyword>
<name>A0ABW4RH71_9BACL</name>
<proteinExistence type="inferred from homology"/>
<dbReference type="InterPro" id="IPR004360">
    <property type="entry name" value="Glyas_Fos-R_dOase_dom"/>
</dbReference>
<evidence type="ECO:0000313" key="8">
    <source>
        <dbReference type="EMBL" id="MFD1885651.1"/>
    </source>
</evidence>
<dbReference type="InterPro" id="IPR022858">
    <property type="entry name" value="Metallothiol_Trafse_FosB"/>
</dbReference>
<dbReference type="HAMAP" id="MF_01512">
    <property type="entry name" value="FosB"/>
    <property type="match status" value="1"/>
</dbReference>
<comment type="subunit">
    <text evidence="6">Homodimer.</text>
</comment>
<feature type="domain" description="VOC" evidence="7">
    <location>
        <begin position="10"/>
        <end position="125"/>
    </location>
</feature>
<dbReference type="Pfam" id="PF00903">
    <property type="entry name" value="Glyoxalase"/>
    <property type="match status" value="1"/>
</dbReference>
<dbReference type="EMBL" id="JBHUEH010000013">
    <property type="protein sequence ID" value="MFD1885651.1"/>
    <property type="molecule type" value="Genomic_DNA"/>
</dbReference>
<evidence type="ECO:0000256" key="2">
    <source>
        <dbReference type="ARBA" id="ARBA00022679"/>
    </source>
</evidence>
<reference evidence="9" key="1">
    <citation type="journal article" date="2019" name="Int. J. Syst. Evol. Microbiol.">
        <title>The Global Catalogue of Microorganisms (GCM) 10K type strain sequencing project: providing services to taxonomists for standard genome sequencing and annotation.</title>
        <authorList>
            <consortium name="The Broad Institute Genomics Platform"/>
            <consortium name="The Broad Institute Genome Sequencing Center for Infectious Disease"/>
            <person name="Wu L."/>
            <person name="Ma J."/>
        </authorList>
    </citation>
    <scope>NUCLEOTIDE SEQUENCE [LARGE SCALE GENOMIC DNA]</scope>
    <source>
        <strain evidence="9">CCUG 54950</strain>
    </source>
</reference>
<protein>
    <recommendedName>
        <fullName evidence="6">Metallothiol transferase FosB</fullName>
        <ecNumber evidence="6">2.5.1.-</ecNumber>
    </recommendedName>
    <alternativeName>
        <fullName evidence="6">Fosfomycin resistance protein</fullName>
    </alternativeName>
</protein>
<evidence type="ECO:0000256" key="4">
    <source>
        <dbReference type="ARBA" id="ARBA00022842"/>
    </source>
</evidence>
<gene>
    <name evidence="8" type="primary">fosM</name>
    <name evidence="6" type="synonym">fosB</name>
    <name evidence="8" type="ORF">ACFSC9_08930</name>
</gene>
<comment type="caution">
    <text evidence="8">The sequence shown here is derived from an EMBL/GenBank/DDBJ whole genome shotgun (WGS) entry which is preliminary data.</text>
</comment>
<evidence type="ECO:0000259" key="7">
    <source>
        <dbReference type="PROSITE" id="PS51819"/>
    </source>
</evidence>
<dbReference type="InterPro" id="IPR029068">
    <property type="entry name" value="Glyas_Bleomycin-R_OHBP_Dase"/>
</dbReference>
<comment type="subcellular location">
    <subcellularLocation>
        <location evidence="6">Cytoplasm</location>
    </subcellularLocation>
</comment>
<dbReference type="InterPro" id="IPR037523">
    <property type="entry name" value="VOC_core"/>
</dbReference>
<comment type="cofactor">
    <cofactor evidence="6">
        <name>Mg(2+)</name>
        <dbReference type="ChEBI" id="CHEBI:18420"/>
    </cofactor>
</comment>
<keyword evidence="4 6" id="KW-0460">Magnesium</keyword>
<sequence length="145" mass="17012">MEVNIVSIKGINHLLFSVSDLEQSITFYEQVLDAKLLVKGRTTAYFDVNGIWLALNLEPHIPRTEIQHSYTHLAFSVDEADLNPLYDKLIRLHVNILSGRPRDERDQRSIYFTDPDGHKFEFHTGTLQDRLAYYKQEKTHMEFFD</sequence>
<dbReference type="NCBIfam" id="NF038306">
    <property type="entry name" value="fosM_gen"/>
    <property type="match status" value="1"/>
</dbReference>
<feature type="binding site" evidence="6">
    <location>
        <position position="121"/>
    </location>
    <ligand>
        <name>Mg(2+)</name>
        <dbReference type="ChEBI" id="CHEBI:18420"/>
    </ligand>
</feature>
<feature type="binding site" evidence="6">
    <location>
        <position position="13"/>
    </location>
    <ligand>
        <name>Mg(2+)</name>
        <dbReference type="ChEBI" id="CHEBI:18420"/>
    </ligand>
</feature>
<feature type="binding site" evidence="6">
    <location>
        <position position="72"/>
    </location>
    <ligand>
        <name>Mg(2+)</name>
        <dbReference type="ChEBI" id="CHEBI:18420"/>
    </ligand>
</feature>
<keyword evidence="1 6" id="KW-0963">Cytoplasm</keyword>
<accession>A0ABW4RH71</accession>
<dbReference type="RefSeq" id="WP_371834090.1">
    <property type="nucleotide sequence ID" value="NZ_JBCGUH010000015.1"/>
</dbReference>
<evidence type="ECO:0000256" key="6">
    <source>
        <dbReference type="HAMAP-Rule" id="MF_01512"/>
    </source>
</evidence>